<gene>
    <name evidence="4" type="ORF">SAMN05444339_101422</name>
</gene>
<dbReference type="CDD" id="cd08503">
    <property type="entry name" value="PBP2_NikA_DppA_OppA_like_17"/>
    <property type="match status" value="1"/>
</dbReference>
<comment type="subcellular location">
    <subcellularLocation>
        <location evidence="1">Periplasm</location>
    </subcellularLocation>
</comment>
<dbReference type="InterPro" id="IPR030678">
    <property type="entry name" value="Peptide/Ni-bd"/>
</dbReference>
<dbReference type="InterPro" id="IPR039424">
    <property type="entry name" value="SBP_5"/>
</dbReference>
<comment type="similarity">
    <text evidence="2">Belongs to the bacterial solute-binding protein 5 family.</text>
</comment>
<dbReference type="InterPro" id="IPR006311">
    <property type="entry name" value="TAT_signal"/>
</dbReference>
<evidence type="ECO:0000259" key="3">
    <source>
        <dbReference type="Pfam" id="PF00496"/>
    </source>
</evidence>
<dbReference type="GO" id="GO:0043190">
    <property type="term" value="C:ATP-binding cassette (ABC) transporter complex"/>
    <property type="evidence" value="ECO:0007669"/>
    <property type="project" value="InterPro"/>
</dbReference>
<dbReference type="InterPro" id="IPR000914">
    <property type="entry name" value="SBP_5_dom"/>
</dbReference>
<dbReference type="GO" id="GO:0030288">
    <property type="term" value="C:outer membrane-bounded periplasmic space"/>
    <property type="evidence" value="ECO:0007669"/>
    <property type="project" value="UniProtKB-ARBA"/>
</dbReference>
<dbReference type="GO" id="GO:1904680">
    <property type="term" value="F:peptide transmembrane transporter activity"/>
    <property type="evidence" value="ECO:0007669"/>
    <property type="project" value="TreeGrafter"/>
</dbReference>
<dbReference type="PIRSF" id="PIRSF002741">
    <property type="entry name" value="MppA"/>
    <property type="match status" value="1"/>
</dbReference>
<evidence type="ECO:0000256" key="2">
    <source>
        <dbReference type="ARBA" id="ARBA00005695"/>
    </source>
</evidence>
<dbReference type="Pfam" id="PF00496">
    <property type="entry name" value="SBP_bac_5"/>
    <property type="match status" value="1"/>
</dbReference>
<dbReference type="RefSeq" id="WP_072855525.1">
    <property type="nucleotide sequence ID" value="NZ_FQUE01000001.1"/>
</dbReference>
<evidence type="ECO:0000256" key="1">
    <source>
        <dbReference type="ARBA" id="ARBA00004418"/>
    </source>
</evidence>
<proteinExistence type="inferred from homology"/>
<reference evidence="5" key="1">
    <citation type="submission" date="2016-11" db="EMBL/GenBank/DDBJ databases">
        <authorList>
            <person name="Varghese N."/>
            <person name="Submissions S."/>
        </authorList>
    </citation>
    <scope>NUCLEOTIDE SEQUENCE [LARGE SCALE GENOMIC DNA]</scope>
    <source>
        <strain evidence="5">DSM 29326</strain>
    </source>
</reference>
<dbReference type="PANTHER" id="PTHR30290">
    <property type="entry name" value="PERIPLASMIC BINDING COMPONENT OF ABC TRANSPORTER"/>
    <property type="match status" value="1"/>
</dbReference>
<dbReference type="Gene3D" id="3.40.190.10">
    <property type="entry name" value="Periplasmic binding protein-like II"/>
    <property type="match status" value="1"/>
</dbReference>
<name>A0A1M4TMX2_LOKAT</name>
<keyword evidence="5" id="KW-1185">Reference proteome</keyword>
<protein>
    <submittedName>
        <fullName evidence="4">Peptide/nickel transport system substrate-binding protein</fullName>
    </submittedName>
</protein>
<dbReference type="PROSITE" id="PS51318">
    <property type="entry name" value="TAT"/>
    <property type="match status" value="1"/>
</dbReference>
<dbReference type="Gene3D" id="3.10.105.10">
    <property type="entry name" value="Dipeptide-binding Protein, Domain 3"/>
    <property type="match status" value="1"/>
</dbReference>
<organism evidence="4 5">
    <name type="scientific">Loktanella atrilutea</name>
    <dbReference type="NCBI Taxonomy" id="366533"/>
    <lineage>
        <taxon>Bacteria</taxon>
        <taxon>Pseudomonadati</taxon>
        <taxon>Pseudomonadota</taxon>
        <taxon>Alphaproteobacteria</taxon>
        <taxon>Rhodobacterales</taxon>
        <taxon>Roseobacteraceae</taxon>
        <taxon>Loktanella</taxon>
    </lineage>
</organism>
<dbReference type="EMBL" id="FQUE01000001">
    <property type="protein sequence ID" value="SHE45852.1"/>
    <property type="molecule type" value="Genomic_DNA"/>
</dbReference>
<dbReference type="GO" id="GO:0015833">
    <property type="term" value="P:peptide transport"/>
    <property type="evidence" value="ECO:0007669"/>
    <property type="project" value="TreeGrafter"/>
</dbReference>
<dbReference type="STRING" id="366533.SAMN05444339_101422"/>
<feature type="domain" description="Solute-binding protein family 5" evidence="3">
    <location>
        <begin position="106"/>
        <end position="459"/>
    </location>
</feature>
<dbReference type="OrthoDB" id="9803988at2"/>
<evidence type="ECO:0000313" key="4">
    <source>
        <dbReference type="EMBL" id="SHE45852.1"/>
    </source>
</evidence>
<accession>A0A1M4TMX2</accession>
<evidence type="ECO:0000313" key="5">
    <source>
        <dbReference type="Proteomes" id="UP000183987"/>
    </source>
</evidence>
<sequence>MTDTTTTRLHPAVRMYAEEVRRGTLDRRAFLSRATALGATTATAYGLIGLTAPARAQETAPQGSTLRMQMEVRALRDPRAFDWPQIAYITAGWLEYLVEYHNDGTFGPWLLDRWEVNDDATRYTLHVRPGVTWNDGTPFTAADVARNIAGWCDKGVDGNSMAGRMAALIDPVTGQAIAGAIATPDDMTVVLTLPRPDITIIAGMSDYPAQIVPADFDASDILTRPKGTGPYLPETVEVGVKAVLVRNLDHAWWGYDAGKGASVDRFEFIDYGTDPSAHVAAAAAGEIDVIYETVGDYVDILDGMGWQKSKVASGSTIVIRPNQQAVVDGRMPYADVRVRRAIAMAVDPAVCLELGYGDRGEVARNMHIGPMHPEWADVPALAVDPAAALALLTEAGWQDDEMELISVDDDWRKNTTDAVAAQLRDAGFKVKRTIVPGSAFAVNWTTYPFSSTDWNHRPLGIQIYALAYRSGEAWNESGFANSAFDSLLDRAGAIADADARRTIMAELQTIMRDEGVVLQPYWRSLYRHARPGVTGAEMNISYLPRLYDFGIAAPAAPD</sequence>
<dbReference type="SUPFAM" id="SSF53850">
    <property type="entry name" value="Periplasmic binding protein-like II"/>
    <property type="match status" value="1"/>
</dbReference>
<dbReference type="Proteomes" id="UP000183987">
    <property type="component" value="Unassembled WGS sequence"/>
</dbReference>
<dbReference type="AlphaFoldDB" id="A0A1M4TMX2"/>